<dbReference type="SUPFAM" id="SSF53244">
    <property type="entry name" value="MurD-like peptide ligases, peptide-binding domain"/>
    <property type="match status" value="1"/>
</dbReference>
<comment type="caution">
    <text evidence="1">The sequence shown here is derived from an EMBL/GenBank/DDBJ whole genome shotgun (WGS) entry which is preliminary data.</text>
</comment>
<feature type="non-terminal residue" evidence="1">
    <location>
        <position position="1"/>
    </location>
</feature>
<proteinExistence type="predicted"/>
<dbReference type="AlphaFoldDB" id="X1N7N3"/>
<evidence type="ECO:0008006" key="2">
    <source>
        <dbReference type="Google" id="ProtNLM"/>
    </source>
</evidence>
<dbReference type="InterPro" id="IPR036615">
    <property type="entry name" value="Mur_ligase_C_dom_sf"/>
</dbReference>
<evidence type="ECO:0000313" key="1">
    <source>
        <dbReference type="EMBL" id="GAI39997.1"/>
    </source>
</evidence>
<accession>X1N7N3</accession>
<gene>
    <name evidence="1" type="ORF">S06H3_44495</name>
</gene>
<reference evidence="1" key="1">
    <citation type="journal article" date="2014" name="Front. Microbiol.">
        <title>High frequency of phylogenetically diverse reductive dehalogenase-homologous genes in deep subseafloor sedimentary metagenomes.</title>
        <authorList>
            <person name="Kawai M."/>
            <person name="Futagami T."/>
            <person name="Toyoda A."/>
            <person name="Takaki Y."/>
            <person name="Nishi S."/>
            <person name="Hori S."/>
            <person name="Arai W."/>
            <person name="Tsubouchi T."/>
            <person name="Morono Y."/>
            <person name="Uchiyama I."/>
            <person name="Ito T."/>
            <person name="Fujiyama A."/>
            <person name="Inagaki F."/>
            <person name="Takami H."/>
        </authorList>
    </citation>
    <scope>NUCLEOTIDE SEQUENCE</scope>
    <source>
        <strain evidence="1">Expedition CK06-06</strain>
    </source>
</reference>
<name>X1N7N3_9ZZZZ</name>
<protein>
    <recommendedName>
        <fullName evidence="2">Mur ligase C-terminal domain-containing protein</fullName>
    </recommendedName>
</protein>
<dbReference type="PANTHER" id="PTHR23135:SF4">
    <property type="entry name" value="UDP-N-ACETYLMURAMOYL-L-ALANYL-D-GLUTAMATE--2,6-DIAMINOPIMELATE LIGASE MURE HOMOLOG, CHLOROPLASTIC"/>
    <property type="match status" value="1"/>
</dbReference>
<organism evidence="1">
    <name type="scientific">marine sediment metagenome</name>
    <dbReference type="NCBI Taxonomy" id="412755"/>
    <lineage>
        <taxon>unclassified sequences</taxon>
        <taxon>metagenomes</taxon>
        <taxon>ecological metagenomes</taxon>
    </lineage>
</organism>
<dbReference type="PANTHER" id="PTHR23135">
    <property type="entry name" value="MUR LIGASE FAMILY MEMBER"/>
    <property type="match status" value="1"/>
</dbReference>
<dbReference type="Gene3D" id="3.90.190.20">
    <property type="entry name" value="Mur ligase, C-terminal domain"/>
    <property type="match status" value="1"/>
</dbReference>
<dbReference type="GO" id="GO:0016881">
    <property type="term" value="F:acid-amino acid ligase activity"/>
    <property type="evidence" value="ECO:0007669"/>
    <property type="project" value="InterPro"/>
</dbReference>
<sequence>IIVQIEKGVKEAGGKRERDYLVIVDRREAIQEALERMRTEDTLLIAGKGHERFQIFKDKAVEFEDRKVVQDLLERE</sequence>
<dbReference type="EMBL" id="BARV01027676">
    <property type="protein sequence ID" value="GAI39997.1"/>
    <property type="molecule type" value="Genomic_DNA"/>
</dbReference>